<dbReference type="Pfam" id="PF01103">
    <property type="entry name" value="Omp85"/>
    <property type="match status" value="1"/>
</dbReference>
<dbReference type="InterPro" id="IPR000184">
    <property type="entry name" value="Bac_surfAg_D15"/>
</dbReference>
<feature type="domain" description="POTRA" evidence="6">
    <location>
        <begin position="204"/>
        <end position="276"/>
    </location>
</feature>
<proteinExistence type="predicted"/>
<accession>A0A506TYU3</accession>
<dbReference type="PANTHER" id="PTHR12815:SF42">
    <property type="entry name" value="BACTERIAL SURFACE ANTIGEN (D15) DOMAIN-CONTAINING PROTEIN"/>
    <property type="match status" value="1"/>
</dbReference>
<feature type="region of interest" description="Disordered" evidence="4">
    <location>
        <begin position="127"/>
        <end position="150"/>
    </location>
</feature>
<dbReference type="PANTHER" id="PTHR12815">
    <property type="entry name" value="SORTING AND ASSEMBLY MACHINERY SAMM50 PROTEIN FAMILY MEMBER"/>
    <property type="match status" value="1"/>
</dbReference>
<dbReference type="Proteomes" id="UP000320314">
    <property type="component" value="Unassembled WGS sequence"/>
</dbReference>
<evidence type="ECO:0000313" key="7">
    <source>
        <dbReference type="EMBL" id="TPW26486.1"/>
    </source>
</evidence>
<evidence type="ECO:0000256" key="4">
    <source>
        <dbReference type="SAM" id="MobiDB-lite"/>
    </source>
</evidence>
<keyword evidence="3" id="KW-0472">Membrane</keyword>
<evidence type="ECO:0000313" key="8">
    <source>
        <dbReference type="Proteomes" id="UP000320314"/>
    </source>
</evidence>
<dbReference type="RefSeq" id="WP_141167868.1">
    <property type="nucleotide sequence ID" value="NZ_VHLH01000030.1"/>
</dbReference>
<dbReference type="InterPro" id="IPR039910">
    <property type="entry name" value="D15-like"/>
</dbReference>
<name>A0A506TYU3_9HYPH</name>
<dbReference type="GO" id="GO:0019867">
    <property type="term" value="C:outer membrane"/>
    <property type="evidence" value="ECO:0007669"/>
    <property type="project" value="InterPro"/>
</dbReference>
<dbReference type="EMBL" id="VHLH01000030">
    <property type="protein sequence ID" value="TPW26486.1"/>
    <property type="molecule type" value="Genomic_DNA"/>
</dbReference>
<keyword evidence="2" id="KW-1134">Transmembrane beta strand</keyword>
<keyword evidence="2" id="KW-0812">Transmembrane</keyword>
<comment type="subcellular location">
    <subcellularLocation>
        <location evidence="1">Membrane</location>
    </subcellularLocation>
</comment>
<dbReference type="Gene3D" id="3.10.20.310">
    <property type="entry name" value="membrane protein fhac"/>
    <property type="match status" value="1"/>
</dbReference>
<keyword evidence="8" id="KW-1185">Reference proteome</keyword>
<dbReference type="Pfam" id="PF07244">
    <property type="entry name" value="POTRA"/>
    <property type="match status" value="1"/>
</dbReference>
<protein>
    <submittedName>
        <fullName evidence="7">Outer membrane protein assembly factor</fullName>
    </submittedName>
</protein>
<evidence type="ECO:0000256" key="1">
    <source>
        <dbReference type="ARBA" id="ARBA00004370"/>
    </source>
</evidence>
<evidence type="ECO:0000259" key="6">
    <source>
        <dbReference type="Pfam" id="PF07244"/>
    </source>
</evidence>
<dbReference type="AlphaFoldDB" id="A0A506TYU3"/>
<dbReference type="InterPro" id="IPR010827">
    <property type="entry name" value="BamA/TamA_POTRA"/>
</dbReference>
<dbReference type="Gene3D" id="2.40.160.50">
    <property type="entry name" value="membrane protein fhac: a member of the omp85/tpsb transporter family"/>
    <property type="match status" value="1"/>
</dbReference>
<evidence type="ECO:0000259" key="5">
    <source>
        <dbReference type="Pfam" id="PF01103"/>
    </source>
</evidence>
<comment type="caution">
    <text evidence="7">The sequence shown here is derived from an EMBL/GenBank/DDBJ whole genome shotgun (WGS) entry which is preliminary data.</text>
</comment>
<gene>
    <name evidence="7" type="ORF">FJU11_14845</name>
</gene>
<sequence length="603" mass="65168">MTFFGKKNPNEDVIGEPIDYKVDIRTVPDERGLRSAVQGASDLYNDRKKPASGAAGLIAKARSDYKSILSALYARADYGPVIHIYIDGKEAAGLPPDTELASPAQVQVVVTAGPDFTFGDANVVNAAPPPTTYRDKVDSPKSAGFARGEPARSGVVLKANQLATNAWRQQGYPKAKIAEQTAVADHRTDRLNVNMRVDQGPHARYGLVSVEGTGRMKPGFVAKQTDLKPGEEYDPDDIKQANDRLTKLDVFKSLNIQEGDVGPNGIMPITVKVQERKLHRFGVGGTYSTLDGLGLNAFWLHRDLFGHAERLRVDGAVGGIGETSNPKDFDYSLGVTFTRPGIFDPDTDLNASLLGQRQVLDPYTETSVEARLGFTHTFTPELTGQIAGSVKRARFKDDYFGTRDFLTIGLPGELTYDSRDNELEPTQGFYIDGTAEPFYEIEYGNVGTRLTAEGRTYYGFGKNDRVVLAGRAKIGSLVGSPLDETPPDMLFFAGGGNSVRGYDYQGIGVRRGDDEIGGRSLFEGSLEVRTKITNSIGIVGFADAGTVGPDPYLDFSQPLRVGAGVGLRYFTGLGPIRLDVAVPLNPGPDDPDFGLYVGIGEAF</sequence>
<evidence type="ECO:0000256" key="3">
    <source>
        <dbReference type="ARBA" id="ARBA00023136"/>
    </source>
</evidence>
<reference evidence="7 8" key="1">
    <citation type="submission" date="2019-06" db="EMBL/GenBank/DDBJ databases">
        <authorList>
            <person name="Li M."/>
        </authorList>
    </citation>
    <scope>NUCLEOTIDE SEQUENCE [LARGE SCALE GENOMIC DNA]</scope>
    <source>
        <strain evidence="7 8">BGMRC6574</strain>
    </source>
</reference>
<dbReference type="OrthoDB" id="9769707at2"/>
<evidence type="ECO:0000256" key="2">
    <source>
        <dbReference type="ARBA" id="ARBA00022452"/>
    </source>
</evidence>
<feature type="domain" description="Bacterial surface antigen (D15)" evidence="5">
    <location>
        <begin position="304"/>
        <end position="603"/>
    </location>
</feature>
<organism evidence="7 8">
    <name type="scientific">Pararhizobium mangrovi</name>
    <dbReference type="NCBI Taxonomy" id="2590452"/>
    <lineage>
        <taxon>Bacteria</taxon>
        <taxon>Pseudomonadati</taxon>
        <taxon>Pseudomonadota</taxon>
        <taxon>Alphaproteobacteria</taxon>
        <taxon>Hyphomicrobiales</taxon>
        <taxon>Rhizobiaceae</taxon>
        <taxon>Rhizobium/Agrobacterium group</taxon>
        <taxon>Pararhizobium</taxon>
    </lineage>
</organism>